<keyword evidence="2" id="KW-0808">Transferase</keyword>
<sequence>MPKIASVGVCIPPNHLTQETTMEFAAELFQQSFKDLPRLLKVFENAEIQSRNLAEDITWFRQDHTFEEKNNTYIKHAVEFGMKAIINCLHNQAFLPKNIPYKEIDAIFFISTTGISTPSIEAKIMNHLPFSPHTKRIPIWGLGCAGGAAGLSRAYEYCLAYPKAKVLVVSVELCSLTFQRNDRSKSNLVGTSLFSDGVAAVLVIGDSAAMKQNEVTKAFPSIVDTQSTLMPNSEEVMGWDIKNEGLFVIFSKDIPSIIKSWLKPNVEKFLEKHQLKLADIQHFIAHPGGKKVIEAYEESLGFGKEKTKISQKILREHGNMSSATVYYVLEEFMKQNIPKNEFGLIAALGPGFSSELLLVRWVG</sequence>
<evidence type="ECO:0000256" key="1">
    <source>
        <dbReference type="ARBA" id="ARBA00005531"/>
    </source>
</evidence>
<dbReference type="InterPro" id="IPR001099">
    <property type="entry name" value="Chalcone/stilbene_synt_N"/>
</dbReference>
<evidence type="ECO:0000313" key="6">
    <source>
        <dbReference type="EMBL" id="MBM6619307.1"/>
    </source>
</evidence>
<dbReference type="Pfam" id="PF00195">
    <property type="entry name" value="Chal_sti_synt_N"/>
    <property type="match status" value="1"/>
</dbReference>
<feature type="domain" description="Chalcone/stilbene synthase N-terminal" evidence="4">
    <location>
        <begin position="65"/>
        <end position="205"/>
    </location>
</feature>
<dbReference type="Proteomes" id="UP001518925">
    <property type="component" value="Unassembled WGS sequence"/>
</dbReference>
<dbReference type="SUPFAM" id="SSF53901">
    <property type="entry name" value="Thiolase-like"/>
    <property type="match status" value="1"/>
</dbReference>
<dbReference type="EMBL" id="JAFELM010000043">
    <property type="protein sequence ID" value="MBM6619307.1"/>
    <property type="molecule type" value="Genomic_DNA"/>
</dbReference>
<comment type="similarity">
    <text evidence="1">Belongs to the thiolase-like superfamily. Chalcone/stilbene synthases family.</text>
</comment>
<dbReference type="PANTHER" id="PTHR11877">
    <property type="entry name" value="HYDROXYMETHYLGLUTARYL-COA SYNTHASE"/>
    <property type="match status" value="1"/>
</dbReference>
<dbReference type="PANTHER" id="PTHR11877:SF99">
    <property type="entry name" value="1,3,6,8-TETRAHYDROXYNAPHTHALENE SYNTHASE"/>
    <property type="match status" value="1"/>
</dbReference>
<dbReference type="CDD" id="cd00831">
    <property type="entry name" value="CHS_like"/>
    <property type="match status" value="1"/>
</dbReference>
<organism evidence="6 7">
    <name type="scientific">Bacillus suaedaesalsae</name>
    <dbReference type="NCBI Taxonomy" id="2810349"/>
    <lineage>
        <taxon>Bacteria</taxon>
        <taxon>Bacillati</taxon>
        <taxon>Bacillota</taxon>
        <taxon>Bacilli</taxon>
        <taxon>Bacillales</taxon>
        <taxon>Bacillaceae</taxon>
        <taxon>Bacillus</taxon>
    </lineage>
</organism>
<dbReference type="PIRSF" id="PIRSF000451">
    <property type="entry name" value="PKS_III"/>
    <property type="match status" value="1"/>
</dbReference>
<reference evidence="6 7" key="1">
    <citation type="submission" date="2021-02" db="EMBL/GenBank/DDBJ databases">
        <title>Bacillus sp. RD4P76, an endophyte from a halophyte.</title>
        <authorList>
            <person name="Sun J.-Q."/>
        </authorList>
    </citation>
    <scope>NUCLEOTIDE SEQUENCE [LARGE SCALE GENOMIC DNA]</scope>
    <source>
        <strain evidence="6 7">RD4P76</strain>
    </source>
</reference>
<evidence type="ECO:0000313" key="7">
    <source>
        <dbReference type="Proteomes" id="UP001518925"/>
    </source>
</evidence>
<gene>
    <name evidence="6" type="ORF">JR050_16730</name>
</gene>
<name>A0ABS2DLE3_9BACI</name>
<comment type="caution">
    <text evidence="6">The sequence shown here is derived from an EMBL/GenBank/DDBJ whole genome shotgun (WGS) entry which is preliminary data.</text>
</comment>
<protein>
    <submittedName>
        <fullName evidence="6">Type III polyketide synthase</fullName>
    </submittedName>
</protein>
<keyword evidence="7" id="KW-1185">Reference proteome</keyword>
<evidence type="ECO:0000256" key="2">
    <source>
        <dbReference type="ARBA" id="ARBA00022679"/>
    </source>
</evidence>
<dbReference type="Gene3D" id="3.40.47.10">
    <property type="match status" value="2"/>
</dbReference>
<evidence type="ECO:0000256" key="3">
    <source>
        <dbReference type="ARBA" id="ARBA00023315"/>
    </source>
</evidence>
<evidence type="ECO:0000259" key="5">
    <source>
        <dbReference type="Pfam" id="PF02797"/>
    </source>
</evidence>
<proteinExistence type="inferred from homology"/>
<dbReference type="InterPro" id="IPR012328">
    <property type="entry name" value="Chalcone/stilbene_synt_C"/>
</dbReference>
<feature type="domain" description="Chalcone/stilbene synthase C-terminal" evidence="5">
    <location>
        <begin position="224"/>
        <end position="362"/>
    </location>
</feature>
<dbReference type="InterPro" id="IPR016039">
    <property type="entry name" value="Thiolase-like"/>
</dbReference>
<evidence type="ECO:0000259" key="4">
    <source>
        <dbReference type="Pfam" id="PF00195"/>
    </source>
</evidence>
<accession>A0ABS2DLE3</accession>
<dbReference type="RefSeq" id="WP_204204753.1">
    <property type="nucleotide sequence ID" value="NZ_JAFELM010000043.1"/>
</dbReference>
<dbReference type="InterPro" id="IPR011141">
    <property type="entry name" value="Polyketide_synthase_type-III"/>
</dbReference>
<keyword evidence="3" id="KW-0012">Acyltransferase</keyword>
<dbReference type="Pfam" id="PF02797">
    <property type="entry name" value="Chal_sti_synt_C"/>
    <property type="match status" value="1"/>
</dbReference>